<dbReference type="RefSeq" id="WP_251262110.1">
    <property type="nucleotide sequence ID" value="NZ_JAMQGP010000007.1"/>
</dbReference>
<evidence type="ECO:0000256" key="1">
    <source>
        <dbReference type="SAM" id="SignalP"/>
    </source>
</evidence>
<evidence type="ECO:0000313" key="2">
    <source>
        <dbReference type="EMBL" id="MCM2680624.1"/>
    </source>
</evidence>
<feature type="chain" id="PRO_5041292993" evidence="1">
    <location>
        <begin position="20"/>
        <end position="162"/>
    </location>
</feature>
<sequence>MMNRALFIFLFTFSGALNASVQLDFKWLPLKKITYEISIPHPFGETILEFYPTTDSDRRIRELRISTAKHGWFTPNIEPLKKETSVQVKDIEFIIKDAAVNKDGSVKYFEFNIYYGAPNKVNCNGRTEYVPNSKLLKVFADGEVSITEDRSYFELCEALNKI</sequence>
<proteinExistence type="predicted"/>
<comment type="caution">
    <text evidence="2">The sequence shown here is derived from an EMBL/GenBank/DDBJ whole genome shotgun (WGS) entry which is preliminary data.</text>
</comment>
<organism evidence="2 3">
    <name type="scientific">Echinimonas agarilytica</name>
    <dbReference type="NCBI Taxonomy" id="1215918"/>
    <lineage>
        <taxon>Bacteria</taxon>
        <taxon>Pseudomonadati</taxon>
        <taxon>Pseudomonadota</taxon>
        <taxon>Gammaproteobacteria</taxon>
        <taxon>Alteromonadales</taxon>
        <taxon>Echinimonadaceae</taxon>
        <taxon>Echinimonas</taxon>
    </lineage>
</organism>
<evidence type="ECO:0000313" key="3">
    <source>
        <dbReference type="Proteomes" id="UP001165393"/>
    </source>
</evidence>
<keyword evidence="1" id="KW-0732">Signal</keyword>
<keyword evidence="3" id="KW-1185">Reference proteome</keyword>
<name>A0AA41W9H1_9GAMM</name>
<protein>
    <submittedName>
        <fullName evidence="2">Uncharacterized protein</fullName>
    </submittedName>
</protein>
<dbReference type="AlphaFoldDB" id="A0AA41W9H1"/>
<reference evidence="2 3" key="1">
    <citation type="journal article" date="2013" name="Antonie Van Leeuwenhoek">
        <title>Echinimonas agarilytica gen. nov., sp. nov., a new gammaproteobacterium isolated from the sea urchin Strongylocentrotus intermedius.</title>
        <authorList>
            <person name="Nedashkovskaya O.I."/>
            <person name="Stenkova A.M."/>
            <person name="Zhukova N.V."/>
            <person name="Van Trappen S."/>
            <person name="Lee J.S."/>
            <person name="Kim S.B."/>
        </authorList>
    </citation>
    <scope>NUCLEOTIDE SEQUENCE [LARGE SCALE GENOMIC DNA]</scope>
    <source>
        <strain evidence="2 3">KMM 6351</strain>
    </source>
</reference>
<dbReference type="EMBL" id="JAMQGP010000007">
    <property type="protein sequence ID" value="MCM2680624.1"/>
    <property type="molecule type" value="Genomic_DNA"/>
</dbReference>
<dbReference type="Proteomes" id="UP001165393">
    <property type="component" value="Unassembled WGS sequence"/>
</dbReference>
<gene>
    <name evidence="2" type="ORF">NAF29_13225</name>
</gene>
<feature type="signal peptide" evidence="1">
    <location>
        <begin position="1"/>
        <end position="19"/>
    </location>
</feature>
<accession>A0AA41W9H1</accession>